<reference evidence="2 3" key="1">
    <citation type="submission" date="2020-08" db="EMBL/GenBank/DDBJ databases">
        <title>Sequencing the genomes of 1000 actinobacteria strains.</title>
        <authorList>
            <person name="Klenk H.-P."/>
        </authorList>
    </citation>
    <scope>NUCLEOTIDE SEQUENCE [LARGE SCALE GENOMIC DNA]</scope>
    <source>
        <strain evidence="2 3">DSM 45823</strain>
    </source>
</reference>
<keyword evidence="1" id="KW-0472">Membrane</keyword>
<accession>A0A7W3R666</accession>
<dbReference type="Proteomes" id="UP000539313">
    <property type="component" value="Unassembled WGS sequence"/>
</dbReference>
<keyword evidence="3" id="KW-1185">Reference proteome</keyword>
<feature type="transmembrane region" description="Helical" evidence="1">
    <location>
        <begin position="21"/>
        <end position="41"/>
    </location>
</feature>
<name>A0A7W3R666_9ACTN</name>
<sequence length="55" mass="6079">MEIVLSWIVQSSFAMTEVRHIVGLVAAVALALVTAFASWHITDRVVTALQRPDEE</sequence>
<gene>
    <name evidence="2" type="ORF">HNR21_000068</name>
</gene>
<evidence type="ECO:0000313" key="3">
    <source>
        <dbReference type="Proteomes" id="UP000539313"/>
    </source>
</evidence>
<dbReference type="RefSeq" id="WP_157995892.1">
    <property type="nucleotide sequence ID" value="NZ_JACJII010000001.1"/>
</dbReference>
<proteinExistence type="predicted"/>
<evidence type="ECO:0000313" key="2">
    <source>
        <dbReference type="EMBL" id="MBA9001186.1"/>
    </source>
</evidence>
<evidence type="ECO:0000256" key="1">
    <source>
        <dbReference type="SAM" id="Phobius"/>
    </source>
</evidence>
<protein>
    <submittedName>
        <fullName evidence="2">Uncharacterized protein</fullName>
    </submittedName>
</protein>
<keyword evidence="1" id="KW-1133">Transmembrane helix</keyword>
<dbReference type="EMBL" id="JACJII010000001">
    <property type="protein sequence ID" value="MBA9001186.1"/>
    <property type="molecule type" value="Genomic_DNA"/>
</dbReference>
<dbReference type="AlphaFoldDB" id="A0A7W3R666"/>
<keyword evidence="1" id="KW-0812">Transmembrane</keyword>
<organism evidence="2 3">
    <name type="scientific">Thermomonospora cellulosilytica</name>
    <dbReference type="NCBI Taxonomy" id="1411118"/>
    <lineage>
        <taxon>Bacteria</taxon>
        <taxon>Bacillati</taxon>
        <taxon>Actinomycetota</taxon>
        <taxon>Actinomycetes</taxon>
        <taxon>Streptosporangiales</taxon>
        <taxon>Thermomonosporaceae</taxon>
        <taxon>Thermomonospora</taxon>
    </lineage>
</organism>
<comment type="caution">
    <text evidence="2">The sequence shown here is derived from an EMBL/GenBank/DDBJ whole genome shotgun (WGS) entry which is preliminary data.</text>
</comment>